<dbReference type="EMBL" id="SRPR01000016">
    <property type="protein sequence ID" value="KAG5966892.1"/>
    <property type="molecule type" value="Genomic_DNA"/>
</dbReference>
<evidence type="ECO:0000313" key="3">
    <source>
        <dbReference type="Proteomes" id="UP000742024"/>
    </source>
</evidence>
<keyword evidence="3" id="KW-1185">Reference proteome</keyword>
<name>A0ABQ7PKW1_9HYPO</name>
<organism evidence="2 3">
    <name type="scientific">Claviceps arundinis</name>
    <dbReference type="NCBI Taxonomy" id="1623583"/>
    <lineage>
        <taxon>Eukaryota</taxon>
        <taxon>Fungi</taxon>
        <taxon>Dikarya</taxon>
        <taxon>Ascomycota</taxon>
        <taxon>Pezizomycotina</taxon>
        <taxon>Sordariomycetes</taxon>
        <taxon>Hypocreomycetidae</taxon>
        <taxon>Hypocreales</taxon>
        <taxon>Clavicipitaceae</taxon>
        <taxon>Claviceps</taxon>
    </lineage>
</organism>
<protein>
    <recommendedName>
        <fullName evidence="4">Tetratricopeptide repeat protein</fullName>
    </recommendedName>
</protein>
<proteinExistence type="predicted"/>
<sequence length="150" mass="16803">MSELKDADLDGLDDRRLIGRERRRPRRGLVLSASFYRLTFRILGKTRPFSIGVAARNSHELARTYQADGRVKEAIEQLKRIMAIRKTTQADPFLSTAAQYIFAKAYRAGGRAKEAIKPLERVLALSRNGTPQQWSNKEADGVTPACGARS</sequence>
<evidence type="ECO:0000313" key="2">
    <source>
        <dbReference type="EMBL" id="KAG5966892.1"/>
    </source>
</evidence>
<dbReference type="Proteomes" id="UP000742024">
    <property type="component" value="Unassembled WGS sequence"/>
</dbReference>
<dbReference type="Pfam" id="PF13424">
    <property type="entry name" value="TPR_12"/>
    <property type="match status" value="1"/>
</dbReference>
<dbReference type="InterPro" id="IPR011990">
    <property type="entry name" value="TPR-like_helical_dom_sf"/>
</dbReference>
<dbReference type="SUPFAM" id="SSF48452">
    <property type="entry name" value="TPR-like"/>
    <property type="match status" value="1"/>
</dbReference>
<accession>A0ABQ7PKW1</accession>
<reference evidence="2 3" key="1">
    <citation type="journal article" date="2020" name="bioRxiv">
        <title>Whole genome comparisons of ergot fungi reveals the divergence and evolution of species within the genus Claviceps are the result of varying mechanisms driving genome evolution and host range expansion.</title>
        <authorList>
            <person name="Wyka S.A."/>
            <person name="Mondo S.J."/>
            <person name="Liu M."/>
            <person name="Dettman J."/>
            <person name="Nalam V."/>
            <person name="Broders K.D."/>
        </authorList>
    </citation>
    <scope>NUCLEOTIDE SEQUENCE [LARGE SCALE GENOMIC DNA]</scope>
    <source>
        <strain evidence="2 3">LM583</strain>
    </source>
</reference>
<gene>
    <name evidence="2" type="ORF">E4U57_001595</name>
</gene>
<evidence type="ECO:0000256" key="1">
    <source>
        <dbReference type="SAM" id="MobiDB-lite"/>
    </source>
</evidence>
<dbReference type="Gene3D" id="1.25.40.10">
    <property type="entry name" value="Tetratricopeptide repeat domain"/>
    <property type="match status" value="1"/>
</dbReference>
<evidence type="ECO:0008006" key="4">
    <source>
        <dbReference type="Google" id="ProtNLM"/>
    </source>
</evidence>
<comment type="caution">
    <text evidence="2">The sequence shown here is derived from an EMBL/GenBank/DDBJ whole genome shotgun (WGS) entry which is preliminary data.</text>
</comment>
<feature type="region of interest" description="Disordered" evidence="1">
    <location>
        <begin position="130"/>
        <end position="150"/>
    </location>
</feature>